<dbReference type="OrthoDB" id="291792at2759"/>
<organism evidence="8 9">
    <name type="scientific">Pleodorina starrii</name>
    <dbReference type="NCBI Taxonomy" id="330485"/>
    <lineage>
        <taxon>Eukaryota</taxon>
        <taxon>Viridiplantae</taxon>
        <taxon>Chlorophyta</taxon>
        <taxon>core chlorophytes</taxon>
        <taxon>Chlorophyceae</taxon>
        <taxon>CS clade</taxon>
        <taxon>Chlamydomonadales</taxon>
        <taxon>Volvocaceae</taxon>
        <taxon>Pleodorina</taxon>
    </lineage>
</organism>
<protein>
    <recommendedName>
        <fullName evidence="7">Transmembrane protein 135 N-terminal domain-containing protein</fullName>
    </recommendedName>
</protein>
<keyword evidence="3" id="KW-0812">Transmembrane</keyword>
<dbReference type="AlphaFoldDB" id="A0A9W6B8B7"/>
<evidence type="ECO:0000256" key="1">
    <source>
        <dbReference type="ARBA" id="ARBA00004127"/>
    </source>
</evidence>
<dbReference type="Proteomes" id="UP001165080">
    <property type="component" value="Unassembled WGS sequence"/>
</dbReference>
<gene>
    <name evidence="8" type="primary">PLEST000726</name>
    <name evidence="8" type="ORF">PLESTB_000014000</name>
</gene>
<dbReference type="InterPro" id="IPR026749">
    <property type="entry name" value="Tmem135"/>
</dbReference>
<feature type="region of interest" description="Disordered" evidence="6">
    <location>
        <begin position="939"/>
        <end position="1106"/>
    </location>
</feature>
<reference evidence="8 9" key="1">
    <citation type="journal article" date="2023" name="Commun. Biol.">
        <title>Reorganization of the ancestral sex-determining regions during the evolution of trioecy in Pleodorina starrii.</title>
        <authorList>
            <person name="Takahashi K."/>
            <person name="Suzuki S."/>
            <person name="Kawai-Toyooka H."/>
            <person name="Yamamoto K."/>
            <person name="Hamaji T."/>
            <person name="Ootsuki R."/>
            <person name="Yamaguchi H."/>
            <person name="Kawachi M."/>
            <person name="Higashiyama T."/>
            <person name="Nozaki H."/>
        </authorList>
    </citation>
    <scope>NUCLEOTIDE SEQUENCE [LARGE SCALE GENOMIC DNA]</scope>
    <source>
        <strain evidence="8 9">NIES-4479</strain>
    </source>
</reference>
<feature type="compositionally biased region" description="Low complexity" evidence="6">
    <location>
        <begin position="778"/>
        <end position="787"/>
    </location>
</feature>
<dbReference type="InterPro" id="IPR031926">
    <property type="entry name" value="TMEM135_N"/>
</dbReference>
<feature type="compositionally biased region" description="Gly residues" evidence="6">
    <location>
        <begin position="636"/>
        <end position="648"/>
    </location>
</feature>
<keyword evidence="4" id="KW-1133">Transmembrane helix</keyword>
<evidence type="ECO:0000256" key="6">
    <source>
        <dbReference type="SAM" id="MobiDB-lite"/>
    </source>
</evidence>
<evidence type="ECO:0000256" key="4">
    <source>
        <dbReference type="ARBA" id="ARBA00022989"/>
    </source>
</evidence>
<evidence type="ECO:0000256" key="5">
    <source>
        <dbReference type="ARBA" id="ARBA00023136"/>
    </source>
</evidence>
<feature type="domain" description="Transmembrane protein 135 N-terminal" evidence="7">
    <location>
        <begin position="290"/>
        <end position="410"/>
    </location>
</feature>
<accession>A0A9W6B8B7</accession>
<dbReference type="PANTHER" id="PTHR12459:SF15">
    <property type="entry name" value="TRANSMEMBRANE PROTEIN 135"/>
    <property type="match status" value="1"/>
</dbReference>
<evidence type="ECO:0000313" key="9">
    <source>
        <dbReference type="Proteomes" id="UP001165080"/>
    </source>
</evidence>
<dbReference type="PANTHER" id="PTHR12459">
    <property type="entry name" value="TRANSMEMBRANE PROTEIN 135-RELATED"/>
    <property type="match status" value="1"/>
</dbReference>
<feature type="compositionally biased region" description="Low complexity" evidence="6">
    <location>
        <begin position="705"/>
        <end position="749"/>
    </location>
</feature>
<sequence length="1170" mass="119565">MRGEVESNLGSRYRPRHRDLPGDDMEPSFSERGMFEDLELLARTPEIRRAWDRVRTAAIRGAAAGVLIKGGLHTLTFVMYLLSRIRGKGRQRVTTLADALRDTVLHTCFLAALGSSYTAVDEGIALVFGKASTQRWRALLAGLIAGQSLRITGPNRRHYSLATYILLRGLTLLVRTGNKPSAPPALRALLRPTRLQHGDTLLMCVAASQILYSFIMAPSTLPPTYVRFITRMGGKDPTVWAAIREHAMRNSLHLAPGPLRALNGTPMAYLNARPGRLHRTPCEFFHPGQSCAGHAVSVLPQAYSTSLAVYVPFYLVSSVLVHRTALLARPRELLPKLALAVLRSSAFLSAYIAAAFAGACGGFCVAGVNTGPVIAGSVWAGGLGTLLEKKSRRMELAMYCAARALEAFIRCCWLWRADVSGRRRGPPALPPGAAALAAPRHGGPPAGVFGLRPRAVPPGGAAAAAAAAASGGSGGLRLDVLMFSLGCGAIMHCYSDACGQHRDVFRSKYLNVLDFIFGNEGVTEGSISHVPTNLELVSSVSRRLRTMSRGVLSVSGDYGSINSAASTSFHSTLPRSAAHSEADGLGLVSPAGGVSPACAGTGGGHPHHGGHGYSRYLAAQHQRHQQHQALLQQLGSGSGGGRNGGGPGLVERSRSTGEQQEQELEQQGGLRSSMSSGAARGMQGGDERAVASGPASLSGKPPVAPSQSRSPSPSPSPAAVASGVAVAAEAVAAGRSAGGNSSRHSSHSSGEWEDVWAATAGSFSPNVVVAGPIAPSRDASPAAALAATDDDSAVPRVSSDAVVGQGPALRSPFASEGTAPAADAAAAAAPAASTLSWAARLVTGAFHRATPASACDAPPPAAEPAGMWGFARRSSGIRRSSTAPHGLLHHSPQALLLLSDPAAEHCGHGRSSYKELQRLSGGGDALAAMAGVAVAVGGGEEAPSPASTSSTSPAAAEEAAALFSAPSSPPPLRGGDQHGSAPSSPSGRRAAAPSRARPVPVPNATSRTPAFRPRAPLFGAGSSGGDAAAAPLPSRNPAASSSLSSSLYRLAGSSHNSVNDLASSRLSRRIPSSSGDAARRSAGGSALTFEPHGALGHPSPVPRAPVWPRISLETQGGTGAAAVCRSAPEARESALSAALAEAAGEATVRGCLLGAEGAAEAEQGAAEGAD</sequence>
<keyword evidence="5" id="KW-0472">Membrane</keyword>
<feature type="compositionally biased region" description="Low complexity" evidence="6">
    <location>
        <begin position="1025"/>
        <end position="1054"/>
    </location>
</feature>
<evidence type="ECO:0000313" key="8">
    <source>
        <dbReference type="EMBL" id="GLC47674.1"/>
    </source>
</evidence>
<dbReference type="GO" id="GO:0012505">
    <property type="term" value="C:endomembrane system"/>
    <property type="evidence" value="ECO:0007669"/>
    <property type="project" value="UniProtKB-SubCell"/>
</dbReference>
<evidence type="ECO:0000256" key="3">
    <source>
        <dbReference type="ARBA" id="ARBA00022692"/>
    </source>
</evidence>
<dbReference type="Pfam" id="PF15982">
    <property type="entry name" value="TMEM135_C_rich"/>
    <property type="match status" value="1"/>
</dbReference>
<feature type="compositionally biased region" description="Low complexity" evidence="6">
    <location>
        <begin position="1063"/>
        <end position="1086"/>
    </location>
</feature>
<keyword evidence="9" id="KW-1185">Reference proteome</keyword>
<feature type="region of interest" description="Disordered" evidence="6">
    <location>
        <begin position="620"/>
        <end position="753"/>
    </location>
</feature>
<evidence type="ECO:0000259" key="7">
    <source>
        <dbReference type="Pfam" id="PF15982"/>
    </source>
</evidence>
<dbReference type="EMBL" id="BRXU01000001">
    <property type="protein sequence ID" value="GLC47674.1"/>
    <property type="molecule type" value="Genomic_DNA"/>
</dbReference>
<comment type="caution">
    <text evidence="8">The sequence shown here is derived from an EMBL/GenBank/DDBJ whole genome shotgun (WGS) entry which is preliminary data.</text>
</comment>
<feature type="region of interest" description="Disordered" evidence="6">
    <location>
        <begin position="1"/>
        <end position="28"/>
    </location>
</feature>
<feature type="compositionally biased region" description="Low complexity" evidence="6">
    <location>
        <begin position="939"/>
        <end position="966"/>
    </location>
</feature>
<proteinExistence type="inferred from homology"/>
<comment type="similarity">
    <text evidence="2">Belongs to the TMEM135 family.</text>
</comment>
<name>A0A9W6B8B7_9CHLO</name>
<feature type="compositionally biased region" description="Low complexity" evidence="6">
    <location>
        <begin position="979"/>
        <end position="998"/>
    </location>
</feature>
<evidence type="ECO:0000256" key="2">
    <source>
        <dbReference type="ARBA" id="ARBA00008924"/>
    </source>
</evidence>
<feature type="region of interest" description="Disordered" evidence="6">
    <location>
        <begin position="778"/>
        <end position="805"/>
    </location>
</feature>
<comment type="subcellular location">
    <subcellularLocation>
        <location evidence="1">Endomembrane system</location>
        <topology evidence="1">Multi-pass membrane protein</topology>
    </subcellularLocation>
</comment>